<dbReference type="AlphaFoldDB" id="A0A149VYI5"/>
<accession>A0A149VYI5</accession>
<evidence type="ECO:0000313" key="2">
    <source>
        <dbReference type="Proteomes" id="UP000075653"/>
    </source>
</evidence>
<reference evidence="1 2" key="1">
    <citation type="submission" date="2016-01" db="EMBL/GenBank/DDBJ databases">
        <title>Genome sequence of the acidophilic iron oxidising Ferrovum strain Z-31.</title>
        <authorList>
            <person name="Poehlein A."/>
            <person name="Ullrich S.R."/>
            <person name="Schloemann M."/>
            <person name="Muehling M."/>
            <person name="Daniel R."/>
        </authorList>
    </citation>
    <scope>NUCLEOTIDE SEQUENCE [LARGE SCALE GENOMIC DNA]</scope>
    <source>
        <strain evidence="1 2">Z-31</strain>
    </source>
</reference>
<comment type="caution">
    <text evidence="1">The sequence shown here is derived from an EMBL/GenBank/DDBJ whole genome shotgun (WGS) entry which is preliminary data.</text>
</comment>
<dbReference type="Proteomes" id="UP000075653">
    <property type="component" value="Unassembled WGS sequence"/>
</dbReference>
<evidence type="ECO:0000313" key="1">
    <source>
        <dbReference type="EMBL" id="KXW58246.1"/>
    </source>
</evidence>
<name>A0A149VYI5_9PROT</name>
<sequence>MKFELDTFNRNVTDEELLQDLVDVDTKLKMQG</sequence>
<dbReference type="EMBL" id="LRRD01000020">
    <property type="protein sequence ID" value="KXW58246.1"/>
    <property type="molecule type" value="Genomic_DNA"/>
</dbReference>
<proteinExistence type="predicted"/>
<protein>
    <submittedName>
        <fullName evidence="1">Uncharacterized protein</fullName>
    </submittedName>
</protein>
<keyword evidence="2" id="KW-1185">Reference proteome</keyword>
<dbReference type="PATRIC" id="fig|1789004.3.peg.1267"/>
<gene>
    <name evidence="1" type="ORF">FEMY_12480</name>
</gene>
<organism evidence="1 2">
    <name type="scientific">Ferrovum myxofaciens</name>
    <dbReference type="NCBI Taxonomy" id="416213"/>
    <lineage>
        <taxon>Bacteria</taxon>
        <taxon>Pseudomonadati</taxon>
        <taxon>Pseudomonadota</taxon>
        <taxon>Betaproteobacteria</taxon>
        <taxon>Ferrovales</taxon>
        <taxon>Ferrovaceae</taxon>
        <taxon>Ferrovum</taxon>
    </lineage>
</organism>